<dbReference type="EMBL" id="CP047591">
    <property type="protein sequence ID" value="QHI71231.1"/>
    <property type="molecule type" value="Genomic_DNA"/>
</dbReference>
<dbReference type="InterPro" id="IPR000620">
    <property type="entry name" value="EamA_dom"/>
</dbReference>
<feature type="transmembrane region" description="Helical" evidence="6">
    <location>
        <begin position="67"/>
        <end position="88"/>
    </location>
</feature>
<keyword evidence="5 6" id="KW-0472">Membrane</keyword>
<feature type="transmembrane region" description="Helical" evidence="6">
    <location>
        <begin position="213"/>
        <end position="232"/>
    </location>
</feature>
<dbReference type="PANTHER" id="PTHR32322">
    <property type="entry name" value="INNER MEMBRANE TRANSPORTER"/>
    <property type="match status" value="1"/>
</dbReference>
<evidence type="ECO:0000256" key="6">
    <source>
        <dbReference type="SAM" id="Phobius"/>
    </source>
</evidence>
<evidence type="ECO:0000256" key="2">
    <source>
        <dbReference type="ARBA" id="ARBA00007362"/>
    </source>
</evidence>
<feature type="transmembrane region" description="Helical" evidence="6">
    <location>
        <begin position="268"/>
        <end position="286"/>
    </location>
</feature>
<name>A0A6P1MBK2_9FIRM</name>
<dbReference type="KEGG" id="amic:Ami3637_01425"/>
<feature type="transmembrane region" description="Helical" evidence="6">
    <location>
        <begin position="148"/>
        <end position="169"/>
    </location>
</feature>
<dbReference type="AlphaFoldDB" id="A0A6P1MBK2"/>
<reference evidence="8 9" key="1">
    <citation type="submission" date="2020-01" db="EMBL/GenBank/DDBJ databases">
        <title>Genomic analysis of Aminipila sp. CBA3637.</title>
        <authorList>
            <person name="Kim Y.B."/>
            <person name="Roh S.W."/>
        </authorList>
    </citation>
    <scope>NUCLEOTIDE SEQUENCE [LARGE SCALE GENOMIC DNA]</scope>
    <source>
        <strain evidence="8 9">CBA3637</strain>
    </source>
</reference>
<gene>
    <name evidence="8" type="ORF">Ami3637_01425</name>
</gene>
<evidence type="ECO:0000256" key="3">
    <source>
        <dbReference type="ARBA" id="ARBA00022692"/>
    </source>
</evidence>
<feature type="transmembrane region" description="Helical" evidence="6">
    <location>
        <begin position="125"/>
        <end position="142"/>
    </location>
</feature>
<evidence type="ECO:0000256" key="1">
    <source>
        <dbReference type="ARBA" id="ARBA00004141"/>
    </source>
</evidence>
<dbReference type="InterPro" id="IPR050638">
    <property type="entry name" value="AA-Vitamin_Transporters"/>
</dbReference>
<dbReference type="RefSeq" id="WP_162361007.1">
    <property type="nucleotide sequence ID" value="NZ_CP047591.1"/>
</dbReference>
<comment type="similarity">
    <text evidence="2">Belongs to the EamA transporter family.</text>
</comment>
<feature type="transmembrane region" description="Helical" evidence="6">
    <location>
        <begin position="94"/>
        <end position="113"/>
    </location>
</feature>
<keyword evidence="9" id="KW-1185">Reference proteome</keyword>
<keyword evidence="3 6" id="KW-0812">Transmembrane</keyword>
<dbReference type="InterPro" id="IPR037185">
    <property type="entry name" value="EmrE-like"/>
</dbReference>
<feature type="transmembrane region" description="Helical" evidence="6">
    <location>
        <begin position="36"/>
        <end position="55"/>
    </location>
</feature>
<dbReference type="SUPFAM" id="SSF103481">
    <property type="entry name" value="Multidrug resistance efflux transporter EmrE"/>
    <property type="match status" value="2"/>
</dbReference>
<organism evidence="8 9">
    <name type="scientific">Aminipila terrae</name>
    <dbReference type="NCBI Taxonomy" id="2697030"/>
    <lineage>
        <taxon>Bacteria</taxon>
        <taxon>Bacillati</taxon>
        <taxon>Bacillota</taxon>
        <taxon>Clostridia</taxon>
        <taxon>Peptostreptococcales</taxon>
        <taxon>Anaerovoracaceae</taxon>
        <taxon>Aminipila</taxon>
    </lineage>
</organism>
<evidence type="ECO:0000313" key="9">
    <source>
        <dbReference type="Proteomes" id="UP000463883"/>
    </source>
</evidence>
<dbReference type="Proteomes" id="UP000463883">
    <property type="component" value="Chromosome"/>
</dbReference>
<feature type="transmembrane region" description="Helical" evidence="6">
    <location>
        <begin position="244"/>
        <end position="262"/>
    </location>
</feature>
<dbReference type="PANTHER" id="PTHR32322:SF2">
    <property type="entry name" value="EAMA DOMAIN-CONTAINING PROTEIN"/>
    <property type="match status" value="1"/>
</dbReference>
<evidence type="ECO:0000313" key="8">
    <source>
        <dbReference type="EMBL" id="QHI71231.1"/>
    </source>
</evidence>
<dbReference type="GO" id="GO:0016020">
    <property type="term" value="C:membrane"/>
    <property type="evidence" value="ECO:0007669"/>
    <property type="project" value="UniProtKB-SubCell"/>
</dbReference>
<feature type="domain" description="EamA" evidence="7">
    <location>
        <begin position="151"/>
        <end position="285"/>
    </location>
</feature>
<accession>A0A6P1MBK2</accession>
<feature type="domain" description="EamA" evidence="7">
    <location>
        <begin position="7"/>
        <end position="139"/>
    </location>
</feature>
<protein>
    <submittedName>
        <fullName evidence="8">EamA family transporter</fullName>
    </submittedName>
</protein>
<comment type="subcellular location">
    <subcellularLocation>
        <location evidence="1">Membrane</location>
        <topology evidence="1">Multi-pass membrane protein</topology>
    </subcellularLocation>
</comment>
<dbReference type="Pfam" id="PF00892">
    <property type="entry name" value="EamA"/>
    <property type="match status" value="2"/>
</dbReference>
<proteinExistence type="inferred from homology"/>
<evidence type="ECO:0000256" key="5">
    <source>
        <dbReference type="ARBA" id="ARBA00023136"/>
    </source>
</evidence>
<sequence length="303" mass="33929">MMKKIGLYIFLTAFLFGTMEVALKLAGNGLDSFQLTFLRFFIGGILLMPFAVNEIKKNQTRLELKDFGYLLILGIICIPVSMLFFQLGVMHSNASTASVIMCINPLFTMIFAHFMSDEKFNKKKLVVLLWGILGLIFMVRPWDIQKGNTTVGIFFMLIAAATFGLYTVVGKNSIKKMGIMAQTSISFILGSLVLLIIMIFMDKPILQGVKDNVILVMYISVFVTGLGYYFYFASIKLSDATTGSIAFFIKPAIAPVIAVIILGDKLLWNTYLGIALILIASYLNIYNKRTEGKKIEQEQVEFE</sequence>
<keyword evidence="4 6" id="KW-1133">Transmembrane helix</keyword>
<evidence type="ECO:0000259" key="7">
    <source>
        <dbReference type="Pfam" id="PF00892"/>
    </source>
</evidence>
<feature type="transmembrane region" description="Helical" evidence="6">
    <location>
        <begin position="181"/>
        <end position="201"/>
    </location>
</feature>
<evidence type="ECO:0000256" key="4">
    <source>
        <dbReference type="ARBA" id="ARBA00022989"/>
    </source>
</evidence>